<dbReference type="Pfam" id="PF10074">
    <property type="entry name" value="RovC_DNA-bd"/>
    <property type="match status" value="1"/>
</dbReference>
<evidence type="ECO:0000259" key="1">
    <source>
        <dbReference type="Pfam" id="PF10074"/>
    </source>
</evidence>
<keyword evidence="3" id="KW-1185">Reference proteome</keyword>
<dbReference type="InterPro" id="IPR018754">
    <property type="entry name" value="RovC-like_DNA-bd"/>
</dbReference>
<feature type="domain" description="T6SS Transcription factor RovC-like DNA binding" evidence="1">
    <location>
        <begin position="59"/>
        <end position="161"/>
    </location>
</feature>
<evidence type="ECO:0000313" key="2">
    <source>
        <dbReference type="EMBL" id="MCX8999428.1"/>
    </source>
</evidence>
<dbReference type="EMBL" id="JANFPI010000008">
    <property type="protein sequence ID" value="MCX8999428.1"/>
    <property type="molecule type" value="Genomic_DNA"/>
</dbReference>
<protein>
    <submittedName>
        <fullName evidence="2">DUF2285 domain-containing protein</fullName>
    </submittedName>
</protein>
<comment type="caution">
    <text evidence="2">The sequence shown here is derived from an EMBL/GenBank/DDBJ whole genome shotgun (WGS) entry which is preliminary data.</text>
</comment>
<dbReference type="Proteomes" id="UP001208771">
    <property type="component" value="Unassembled WGS sequence"/>
</dbReference>
<name>A0AAE3SX58_9HYPH</name>
<accession>A0AAE3SX58</accession>
<dbReference type="AlphaFoldDB" id="A0AAE3SX58"/>
<proteinExistence type="predicted"/>
<gene>
    <name evidence="2" type="ORF">NOF55_20180</name>
</gene>
<dbReference type="RefSeq" id="WP_306412929.1">
    <property type="nucleotide sequence ID" value="NZ_JANFPI010000008.1"/>
</dbReference>
<evidence type="ECO:0000313" key="3">
    <source>
        <dbReference type="Proteomes" id="UP001208771"/>
    </source>
</evidence>
<reference evidence="2" key="1">
    <citation type="submission" date="2022-07" db="EMBL/GenBank/DDBJ databases">
        <title>Ectorhizobium quercum gen.nov., sp. nov.</title>
        <authorList>
            <person name="Ma T."/>
            <person name="Li Y."/>
        </authorList>
    </citation>
    <scope>NUCLEOTIDE SEQUENCE</scope>
    <source>
        <strain evidence="2">BDR2-2</strain>
    </source>
</reference>
<organism evidence="2 3">
    <name type="scientific">Ectorhizobium quercum</name>
    <dbReference type="NCBI Taxonomy" id="2965071"/>
    <lineage>
        <taxon>Bacteria</taxon>
        <taxon>Pseudomonadati</taxon>
        <taxon>Pseudomonadota</taxon>
        <taxon>Alphaproteobacteria</taxon>
        <taxon>Hyphomicrobiales</taxon>
        <taxon>Rhizobiaceae</taxon>
        <taxon>Ectorhizobium</taxon>
    </lineage>
</organism>
<sequence>MLAQTPLNLPASFAAELGDLSPHRRSADGDHRVHVEASTTSQLLFLPDVQHGVSLAAMVILDAHALDRIDALVRFWRAWHGRAVPDDPRMTKQQRLRFRQMIQASDGRSHGASYREIATVIYGAERIRSEPWKTSALREVVIRLVRGGNRLIDGGYLQLLHHRRIDNP</sequence>